<feature type="transmembrane region" description="Helical" evidence="7">
    <location>
        <begin position="200"/>
        <end position="221"/>
    </location>
</feature>
<gene>
    <name evidence="9" type="ORF">GCM10022214_11320</name>
</gene>
<evidence type="ECO:0000259" key="8">
    <source>
        <dbReference type="Pfam" id="PF02687"/>
    </source>
</evidence>
<dbReference type="Pfam" id="PF02687">
    <property type="entry name" value="FtsX"/>
    <property type="match status" value="2"/>
</dbReference>
<dbReference type="InterPro" id="IPR003838">
    <property type="entry name" value="ABC3_permease_C"/>
</dbReference>
<evidence type="ECO:0000313" key="10">
    <source>
        <dbReference type="Proteomes" id="UP001500683"/>
    </source>
</evidence>
<feature type="domain" description="ABC3 transporter permease C-terminal" evidence="8">
    <location>
        <begin position="65"/>
        <end position="174"/>
    </location>
</feature>
<evidence type="ECO:0000256" key="2">
    <source>
        <dbReference type="ARBA" id="ARBA00022475"/>
    </source>
</evidence>
<reference evidence="10" key="1">
    <citation type="journal article" date="2019" name="Int. J. Syst. Evol. Microbiol.">
        <title>The Global Catalogue of Microorganisms (GCM) 10K type strain sequencing project: providing services to taxonomists for standard genome sequencing and annotation.</title>
        <authorList>
            <consortium name="The Broad Institute Genomics Platform"/>
            <consortium name="The Broad Institute Genome Sequencing Center for Infectious Disease"/>
            <person name="Wu L."/>
            <person name="Ma J."/>
        </authorList>
    </citation>
    <scope>NUCLEOTIDE SEQUENCE [LARGE SCALE GENOMIC DNA]</scope>
    <source>
        <strain evidence="10">JCM 16702</strain>
    </source>
</reference>
<dbReference type="RefSeq" id="WP_344941708.1">
    <property type="nucleotide sequence ID" value="NZ_BAAAZG010000002.1"/>
</dbReference>
<sequence>MMFGLALRSLRHRTGAFAAAFCATFFGGTLVMAFASLLDTAVADGVPAASRETLITMASVVGGWGLIMVAFSVTSTLSLAVRQRTDEIALLKSVGATPAQIRRMIVGEAAVLGLVGTLAAIVPALLGGRLVLDLLIETDQVAPGVEHAFGPLALTIGMAVTFAGSTFAALLTARRTTRMRVTETLLEAGTQGGRTSRKRVVFGILFLLLGANLAVVTATVMRDKGTDAMQTAGQTSIWVAVGFALLSPMLLRASAAMLAGPLAAAGAAGYLARHNLSGRAQQLSGALMPIILFTGIATGTLYMQRVDDAALAADGLLSTVEQENIKTLNFVVIGMLVLFAAIMLINTLIATTTDRRGEFAGQRLTGATPRQVLAVTGLEAAVLTVVGVAFGTVAALCTIVPFTIARTGEPLPDATPAIYAGVVAVAALLALITSLATTRRALHTPAVKAVAV</sequence>
<accession>A0ABP7V6E6</accession>
<feature type="domain" description="ABC3 transporter permease C-terminal" evidence="8">
    <location>
        <begin position="331"/>
        <end position="445"/>
    </location>
</feature>
<dbReference type="EMBL" id="BAAAZG010000002">
    <property type="protein sequence ID" value="GAA4060340.1"/>
    <property type="molecule type" value="Genomic_DNA"/>
</dbReference>
<dbReference type="InterPro" id="IPR050250">
    <property type="entry name" value="Macrolide_Exporter_MacB"/>
</dbReference>
<keyword evidence="4 7" id="KW-1133">Transmembrane helix</keyword>
<evidence type="ECO:0000256" key="1">
    <source>
        <dbReference type="ARBA" id="ARBA00004651"/>
    </source>
</evidence>
<protein>
    <submittedName>
        <fullName evidence="9">ABC transporter permease</fullName>
    </submittedName>
</protein>
<comment type="caution">
    <text evidence="9">The sequence shown here is derived from an EMBL/GenBank/DDBJ whole genome shotgun (WGS) entry which is preliminary data.</text>
</comment>
<evidence type="ECO:0000256" key="6">
    <source>
        <dbReference type="ARBA" id="ARBA00038076"/>
    </source>
</evidence>
<comment type="subcellular location">
    <subcellularLocation>
        <location evidence="1">Cell membrane</location>
        <topology evidence="1">Multi-pass membrane protein</topology>
    </subcellularLocation>
</comment>
<feature type="transmembrane region" description="Helical" evidence="7">
    <location>
        <begin position="53"/>
        <end position="74"/>
    </location>
</feature>
<dbReference type="PANTHER" id="PTHR30572:SF4">
    <property type="entry name" value="ABC TRANSPORTER PERMEASE YTRF"/>
    <property type="match status" value="1"/>
</dbReference>
<keyword evidence="2" id="KW-1003">Cell membrane</keyword>
<evidence type="ECO:0000256" key="3">
    <source>
        <dbReference type="ARBA" id="ARBA00022692"/>
    </source>
</evidence>
<evidence type="ECO:0000256" key="4">
    <source>
        <dbReference type="ARBA" id="ARBA00022989"/>
    </source>
</evidence>
<feature type="transmembrane region" description="Helical" evidence="7">
    <location>
        <begin position="152"/>
        <end position="171"/>
    </location>
</feature>
<dbReference type="PANTHER" id="PTHR30572">
    <property type="entry name" value="MEMBRANE COMPONENT OF TRANSPORTER-RELATED"/>
    <property type="match status" value="1"/>
</dbReference>
<evidence type="ECO:0000256" key="5">
    <source>
        <dbReference type="ARBA" id="ARBA00023136"/>
    </source>
</evidence>
<keyword evidence="10" id="KW-1185">Reference proteome</keyword>
<feature type="transmembrane region" description="Helical" evidence="7">
    <location>
        <begin position="417"/>
        <end position="438"/>
    </location>
</feature>
<evidence type="ECO:0000313" key="9">
    <source>
        <dbReference type="EMBL" id="GAA4060340.1"/>
    </source>
</evidence>
<feature type="transmembrane region" description="Helical" evidence="7">
    <location>
        <begin position="249"/>
        <end position="271"/>
    </location>
</feature>
<evidence type="ECO:0000256" key="7">
    <source>
        <dbReference type="SAM" id="Phobius"/>
    </source>
</evidence>
<name>A0ABP7V6E6_9ACTN</name>
<dbReference type="Proteomes" id="UP001500683">
    <property type="component" value="Unassembled WGS sequence"/>
</dbReference>
<proteinExistence type="inferred from homology"/>
<organism evidence="9 10">
    <name type="scientific">Actinomadura miaoliensis</name>
    <dbReference type="NCBI Taxonomy" id="430685"/>
    <lineage>
        <taxon>Bacteria</taxon>
        <taxon>Bacillati</taxon>
        <taxon>Actinomycetota</taxon>
        <taxon>Actinomycetes</taxon>
        <taxon>Streptosporangiales</taxon>
        <taxon>Thermomonosporaceae</taxon>
        <taxon>Actinomadura</taxon>
    </lineage>
</organism>
<feature type="transmembrane region" description="Helical" evidence="7">
    <location>
        <begin position="283"/>
        <end position="303"/>
    </location>
</feature>
<feature type="transmembrane region" description="Helical" evidence="7">
    <location>
        <begin position="109"/>
        <end position="132"/>
    </location>
</feature>
<keyword evidence="3 7" id="KW-0812">Transmembrane</keyword>
<feature type="transmembrane region" description="Helical" evidence="7">
    <location>
        <begin position="372"/>
        <end position="405"/>
    </location>
</feature>
<feature type="transmembrane region" description="Helical" evidence="7">
    <location>
        <begin position="330"/>
        <end position="351"/>
    </location>
</feature>
<comment type="similarity">
    <text evidence="6">Belongs to the ABC-4 integral membrane protein family.</text>
</comment>
<keyword evidence="5 7" id="KW-0472">Membrane</keyword>